<keyword evidence="1" id="KW-0812">Transmembrane</keyword>
<accession>A0AAE3VKL8</accession>
<dbReference type="Proteomes" id="UP001229244">
    <property type="component" value="Unassembled WGS sequence"/>
</dbReference>
<keyword evidence="1" id="KW-0472">Membrane</keyword>
<proteinExistence type="predicted"/>
<dbReference type="RefSeq" id="WP_306883460.1">
    <property type="nucleotide sequence ID" value="NZ_JAUSUL010000001.1"/>
</dbReference>
<reference evidence="2" key="1">
    <citation type="submission" date="2023-07" db="EMBL/GenBank/DDBJ databases">
        <title>Genomic Encyclopedia of Type Strains, Phase IV (KMG-IV): sequencing the most valuable type-strain genomes for metagenomic binning, comparative biology and taxonomic classification.</title>
        <authorList>
            <person name="Goeker M."/>
        </authorList>
    </citation>
    <scope>NUCLEOTIDE SEQUENCE</scope>
    <source>
        <strain evidence="2">DSM 21202</strain>
    </source>
</reference>
<sequence length="129" mass="14276">MGRNDRVVFGLFGIGVPIVALLGLISPSRNTFVIYSHLVLLFLAGIGYILLTENKIKKLYRSQKDIITEIVYASVISIFFGIGGFIIASDSTSRMAYDEAALFGLLLYAISTILLSLIFLIVRWARNRG</sequence>
<feature type="transmembrane region" description="Helical" evidence="1">
    <location>
        <begin position="100"/>
        <end position="122"/>
    </location>
</feature>
<evidence type="ECO:0000313" key="3">
    <source>
        <dbReference type="Proteomes" id="UP001229244"/>
    </source>
</evidence>
<evidence type="ECO:0000313" key="2">
    <source>
        <dbReference type="EMBL" id="MDQ0313658.1"/>
    </source>
</evidence>
<keyword evidence="1" id="KW-1133">Transmembrane helix</keyword>
<organism evidence="2 3">
    <name type="scientific">Amorphus orientalis</name>
    <dbReference type="NCBI Taxonomy" id="649198"/>
    <lineage>
        <taxon>Bacteria</taxon>
        <taxon>Pseudomonadati</taxon>
        <taxon>Pseudomonadota</taxon>
        <taxon>Alphaproteobacteria</taxon>
        <taxon>Hyphomicrobiales</taxon>
        <taxon>Amorphaceae</taxon>
        <taxon>Amorphus</taxon>
    </lineage>
</organism>
<name>A0AAE3VKL8_9HYPH</name>
<comment type="caution">
    <text evidence="2">The sequence shown here is derived from an EMBL/GenBank/DDBJ whole genome shotgun (WGS) entry which is preliminary data.</text>
</comment>
<feature type="transmembrane region" description="Helical" evidence="1">
    <location>
        <begin position="70"/>
        <end position="88"/>
    </location>
</feature>
<feature type="transmembrane region" description="Helical" evidence="1">
    <location>
        <begin position="7"/>
        <end position="26"/>
    </location>
</feature>
<dbReference type="EMBL" id="JAUSUL010000001">
    <property type="protein sequence ID" value="MDQ0313658.1"/>
    <property type="molecule type" value="Genomic_DNA"/>
</dbReference>
<dbReference type="AlphaFoldDB" id="A0AAE3VKL8"/>
<protein>
    <submittedName>
        <fullName evidence="2">Cbb3-type cytochrome oxidase subunit 3</fullName>
    </submittedName>
</protein>
<keyword evidence="3" id="KW-1185">Reference proteome</keyword>
<evidence type="ECO:0000256" key="1">
    <source>
        <dbReference type="SAM" id="Phobius"/>
    </source>
</evidence>
<feature type="transmembrane region" description="Helical" evidence="1">
    <location>
        <begin position="32"/>
        <end position="50"/>
    </location>
</feature>
<gene>
    <name evidence="2" type="ORF">J2S73_000095</name>
</gene>